<dbReference type="SUPFAM" id="SSF52540">
    <property type="entry name" value="P-loop containing nucleoside triphosphate hydrolases"/>
    <property type="match status" value="1"/>
</dbReference>
<protein>
    <recommendedName>
        <fullName evidence="2">S1 motif domain-containing protein</fullName>
    </recommendedName>
</protein>
<dbReference type="InterPro" id="IPR012340">
    <property type="entry name" value="NA-bd_OB-fold"/>
</dbReference>
<dbReference type="InterPro" id="IPR011545">
    <property type="entry name" value="DEAD/DEAH_box_helicase_dom"/>
</dbReference>
<keyword evidence="4" id="KW-1185">Reference proteome</keyword>
<sequence length="862" mass="96856">MDGFSLSLATNTTPFFLNHTCLLPSLSSTTQIFPPRNKKCVIFSSREDPKLDPLDQMELKFGRLIGEDPKLTIAKILGRKANPEASYMDIEKSFYKNKGKIVEIKEVPFDGAKEVRTIEEKEIKNLRRPVSKPVEPTKGSVPNVILRKPSLFNEDDIEDVLSRLRIKPNLSLKMKVKQPKEKFNDMTLLRKLVSVDESSENKQEQSSDADKNIIGNGEMEKWREEENDKVHGFTLLEKPKANCVKTKSEDDSEHSENGESSMADAVEDNDSSKDLSEFTASNTIRNNLEESKGGPGQKDDSLIGLQPYEQSNMESGEEVSASSELSGTNLPVSDVDLSIDTAIQGKPKRLNKSVKEEESIIVGSENMRSGSLMEGYEDADWVMAENLVKKGDRGDVELISASTRGFVVSFRSLIGFLPYRNLSSKWKFLAFESWLRQKGLDPSLHRRNLGIIDTNTLPNPSLEDPDADTKNETIGSPDMRLEDLLRIYDQEKIKFLSSFVGQKIRVQLVLANRKFGKLVFSVRPKEKEESVERKRSLMAKLQVGDVVKCCIKKITYFGVFVEVEGVPALIHQTEISWDATVDPSSYLKIGQIVEAKVYQLDFALERIFLSLKEIMSVVGDCDSLDGRLEAAQAYTEWADVESLIKELQQTEGIQSVSKVYMASMFENQYKLLARSENKVGVIRSSLGSPAKHKQLPAIEAVVKAMATNTNHQVSPVFVLMLCPTRELASQIVAETNVLLQYHDGIGMQTLVGGTRFKEDQKRLESNPCQFRQVSQLVFQKDHAFVDTVGLGCVETHAKVKQSCLVALHELHFQIVHQLLMEHISEPPDSKVIVFCTTGMVTSLIYHVLREMKMNVNFIELVL</sequence>
<organism evidence="3 4">
    <name type="scientific">Malus baccata</name>
    <name type="common">Siberian crab apple</name>
    <name type="synonym">Pyrus baccata</name>
    <dbReference type="NCBI Taxonomy" id="106549"/>
    <lineage>
        <taxon>Eukaryota</taxon>
        <taxon>Viridiplantae</taxon>
        <taxon>Streptophyta</taxon>
        <taxon>Embryophyta</taxon>
        <taxon>Tracheophyta</taxon>
        <taxon>Spermatophyta</taxon>
        <taxon>Magnoliopsida</taxon>
        <taxon>eudicotyledons</taxon>
        <taxon>Gunneridae</taxon>
        <taxon>Pentapetalae</taxon>
        <taxon>rosids</taxon>
        <taxon>fabids</taxon>
        <taxon>Rosales</taxon>
        <taxon>Rosaceae</taxon>
        <taxon>Amygdaloideae</taxon>
        <taxon>Maleae</taxon>
        <taxon>Malus</taxon>
    </lineage>
</organism>
<dbReference type="InterPro" id="IPR027417">
    <property type="entry name" value="P-loop_NTPase"/>
</dbReference>
<dbReference type="PANTHER" id="PTHR47600">
    <property type="entry name" value="NUCLEIC ACID-BINDING, OB-FOLD-LIKE PROTEIN"/>
    <property type="match status" value="1"/>
</dbReference>
<dbReference type="SUPFAM" id="SSF50249">
    <property type="entry name" value="Nucleic acid-binding proteins"/>
    <property type="match status" value="1"/>
</dbReference>
<dbReference type="PANTHER" id="PTHR47600:SF1">
    <property type="entry name" value="NUCLEIC ACID-BINDING, OB-FOLD-LIKE PROTEIN"/>
    <property type="match status" value="1"/>
</dbReference>
<dbReference type="EMBL" id="VIEB01000276">
    <property type="protein sequence ID" value="TQD97297.1"/>
    <property type="molecule type" value="Genomic_DNA"/>
</dbReference>
<dbReference type="Gene3D" id="3.40.50.300">
    <property type="entry name" value="P-loop containing nucleotide triphosphate hydrolases"/>
    <property type="match status" value="1"/>
</dbReference>
<gene>
    <name evidence="3" type="ORF">C1H46_017138</name>
</gene>
<dbReference type="GO" id="GO:0003676">
    <property type="term" value="F:nucleic acid binding"/>
    <property type="evidence" value="ECO:0007669"/>
    <property type="project" value="InterPro"/>
</dbReference>
<dbReference type="Pfam" id="PF00270">
    <property type="entry name" value="DEAD"/>
    <property type="match status" value="1"/>
</dbReference>
<feature type="compositionally biased region" description="Basic and acidic residues" evidence="1">
    <location>
        <begin position="246"/>
        <end position="257"/>
    </location>
</feature>
<dbReference type="PROSITE" id="PS50126">
    <property type="entry name" value="S1"/>
    <property type="match status" value="1"/>
</dbReference>
<dbReference type="Pfam" id="PF00575">
    <property type="entry name" value="S1"/>
    <property type="match status" value="1"/>
</dbReference>
<accession>A0A540MEX3</accession>
<feature type="domain" description="S1 motif" evidence="2">
    <location>
        <begin position="544"/>
        <end position="612"/>
    </location>
</feature>
<proteinExistence type="predicted"/>
<feature type="region of interest" description="Disordered" evidence="1">
    <location>
        <begin position="311"/>
        <end position="330"/>
    </location>
</feature>
<dbReference type="InterPro" id="IPR003029">
    <property type="entry name" value="S1_domain"/>
</dbReference>
<feature type="region of interest" description="Disordered" evidence="1">
    <location>
        <begin position="242"/>
        <end position="303"/>
    </location>
</feature>
<evidence type="ECO:0000313" key="4">
    <source>
        <dbReference type="Proteomes" id="UP000315295"/>
    </source>
</evidence>
<evidence type="ECO:0000259" key="2">
    <source>
        <dbReference type="PROSITE" id="PS50126"/>
    </source>
</evidence>
<comment type="caution">
    <text evidence="3">The sequence shown here is derived from an EMBL/GenBank/DDBJ whole genome shotgun (WGS) entry which is preliminary data.</text>
</comment>
<name>A0A540MEX3_MALBA</name>
<dbReference type="Proteomes" id="UP000315295">
    <property type="component" value="Unassembled WGS sequence"/>
</dbReference>
<feature type="compositionally biased region" description="Basic and acidic residues" evidence="1">
    <location>
        <begin position="287"/>
        <end position="301"/>
    </location>
</feature>
<dbReference type="Gene3D" id="2.40.50.140">
    <property type="entry name" value="Nucleic acid-binding proteins"/>
    <property type="match status" value="1"/>
</dbReference>
<dbReference type="AlphaFoldDB" id="A0A540MEX3"/>
<reference evidence="3 4" key="1">
    <citation type="journal article" date="2019" name="G3 (Bethesda)">
        <title>Sequencing of a Wild Apple (Malus baccata) Genome Unravels the Differences Between Cultivated and Wild Apple Species Regarding Disease Resistance and Cold Tolerance.</title>
        <authorList>
            <person name="Chen X."/>
        </authorList>
    </citation>
    <scope>NUCLEOTIDE SEQUENCE [LARGE SCALE GENOMIC DNA]</scope>
    <source>
        <strain evidence="4">cv. Shandingzi</strain>
        <tissue evidence="3">Leaves</tissue>
    </source>
</reference>
<dbReference type="SMART" id="SM00316">
    <property type="entry name" value="S1"/>
    <property type="match status" value="2"/>
</dbReference>
<evidence type="ECO:0000256" key="1">
    <source>
        <dbReference type="SAM" id="MobiDB-lite"/>
    </source>
</evidence>
<dbReference type="GO" id="GO:0005524">
    <property type="term" value="F:ATP binding"/>
    <property type="evidence" value="ECO:0007669"/>
    <property type="project" value="InterPro"/>
</dbReference>
<evidence type="ECO:0000313" key="3">
    <source>
        <dbReference type="EMBL" id="TQD97297.1"/>
    </source>
</evidence>
<dbReference type="STRING" id="106549.A0A540MEX3"/>